<dbReference type="Proteomes" id="UP000464754">
    <property type="component" value="Chromosome"/>
</dbReference>
<feature type="transmembrane region" description="Helical" evidence="1">
    <location>
        <begin position="88"/>
        <end position="111"/>
    </location>
</feature>
<feature type="domain" description="CAAX prenyl protease 2/Lysostaphin resistance protein A-like" evidence="2">
    <location>
        <begin position="132"/>
        <end position="218"/>
    </location>
</feature>
<dbReference type="GO" id="GO:0004175">
    <property type="term" value="F:endopeptidase activity"/>
    <property type="evidence" value="ECO:0007669"/>
    <property type="project" value="UniProtKB-ARBA"/>
</dbReference>
<dbReference type="KEGG" id="aarg:Aargi30884_17390"/>
<feature type="transmembrane region" description="Helical" evidence="1">
    <location>
        <begin position="184"/>
        <end position="202"/>
    </location>
</feature>
<protein>
    <recommendedName>
        <fullName evidence="2">CAAX prenyl protease 2/Lysostaphin resistance protein A-like domain-containing protein</fullName>
    </recommendedName>
</protein>
<evidence type="ECO:0000259" key="2">
    <source>
        <dbReference type="Pfam" id="PF02517"/>
    </source>
</evidence>
<evidence type="ECO:0000313" key="4">
    <source>
        <dbReference type="Proteomes" id="UP000464754"/>
    </source>
</evidence>
<evidence type="ECO:0000313" key="3">
    <source>
        <dbReference type="EMBL" id="BBK22836.1"/>
    </source>
</evidence>
<keyword evidence="4" id="KW-1185">Reference proteome</keyword>
<sequence>MKKLYMQCDEIISLLSILFILLMAIFVDLKFVEIGIFFIILQLVDGNAKRIKDKNNLYIFIRRTIYFFPLILPVALKTDLSISFDSQFIALGIVLGIIYNIPQLSNIKFMLNKDFIQFSTEDISKFELSMDIYSTMGAAIFEELFFRYYILSFSKTYRISLVLLSCVLFLSAHASTKWNERFKIYDYLVQFSFSCLSCFLYILSRSILPSIIMHLFYNGPTILYNVKSLKIKGELK</sequence>
<gene>
    <name evidence="3" type="ORF">Aargi30884_17390</name>
</gene>
<accession>A0A6N4THZ3</accession>
<proteinExistence type="predicted"/>
<dbReference type="InterPro" id="IPR003675">
    <property type="entry name" value="Rce1/LyrA-like_dom"/>
</dbReference>
<dbReference type="RefSeq" id="WP_163052073.1">
    <property type="nucleotide sequence ID" value="NZ_AP019695.1"/>
</dbReference>
<feature type="transmembrane region" description="Helical" evidence="1">
    <location>
        <begin position="156"/>
        <end position="172"/>
    </location>
</feature>
<reference evidence="4" key="1">
    <citation type="submission" date="2019-05" db="EMBL/GenBank/DDBJ databases">
        <title>Complete genome sequencing of Absiella argi strain JCM 30884.</title>
        <authorList>
            <person name="Sakamoto M."/>
            <person name="Murakami T."/>
            <person name="Mori H."/>
        </authorList>
    </citation>
    <scope>NUCLEOTIDE SEQUENCE [LARGE SCALE GENOMIC DNA]</scope>
    <source>
        <strain evidence="4">JCM 30884</strain>
    </source>
</reference>
<name>A0A6N4THZ3_9FIRM</name>
<evidence type="ECO:0000256" key="1">
    <source>
        <dbReference type="SAM" id="Phobius"/>
    </source>
</evidence>
<dbReference type="AlphaFoldDB" id="A0A6N4THZ3"/>
<dbReference type="Pfam" id="PF02517">
    <property type="entry name" value="Rce1-like"/>
    <property type="match status" value="1"/>
</dbReference>
<keyword evidence="1" id="KW-0812">Transmembrane</keyword>
<dbReference type="EMBL" id="AP019695">
    <property type="protein sequence ID" value="BBK22836.1"/>
    <property type="molecule type" value="Genomic_DNA"/>
</dbReference>
<feature type="transmembrane region" description="Helical" evidence="1">
    <location>
        <begin position="12"/>
        <end position="44"/>
    </location>
</feature>
<feature type="transmembrane region" description="Helical" evidence="1">
    <location>
        <begin position="56"/>
        <end position="76"/>
    </location>
</feature>
<dbReference type="GO" id="GO:0080120">
    <property type="term" value="P:CAAX-box protein maturation"/>
    <property type="evidence" value="ECO:0007669"/>
    <property type="project" value="UniProtKB-ARBA"/>
</dbReference>
<keyword evidence="1" id="KW-0472">Membrane</keyword>
<keyword evidence="1" id="KW-1133">Transmembrane helix</keyword>
<organism evidence="3 4">
    <name type="scientific">Amedibacterium intestinale</name>
    <dbReference type="NCBI Taxonomy" id="2583452"/>
    <lineage>
        <taxon>Bacteria</taxon>
        <taxon>Bacillati</taxon>
        <taxon>Bacillota</taxon>
        <taxon>Erysipelotrichia</taxon>
        <taxon>Erysipelotrichales</taxon>
        <taxon>Erysipelotrichaceae</taxon>
        <taxon>Amedibacterium</taxon>
    </lineage>
</organism>